<dbReference type="RefSeq" id="WP_323076390.1">
    <property type="nucleotide sequence ID" value="NZ_CBCSKM010000006.1"/>
</dbReference>
<evidence type="ECO:0008006" key="3">
    <source>
        <dbReference type="Google" id="ProtNLM"/>
    </source>
</evidence>
<dbReference type="Proteomes" id="UP001292216">
    <property type="component" value="Unassembled WGS sequence"/>
</dbReference>
<evidence type="ECO:0000313" key="2">
    <source>
        <dbReference type="Proteomes" id="UP001292216"/>
    </source>
</evidence>
<reference evidence="1 2" key="1">
    <citation type="submission" date="2023-12" db="EMBL/GenBank/DDBJ databases">
        <title>Whole genome sequencing of Paenibacillus phoenicis isolated from the Phoenix Mars Lander spacecraft assembly facility.</title>
        <authorList>
            <person name="Garcia A."/>
            <person name="Venkateswaran K."/>
        </authorList>
    </citation>
    <scope>NUCLEOTIDE SEQUENCE [LARGE SCALE GENOMIC DNA]</scope>
    <source>
        <strain evidence="1 2">3PO2SA</strain>
    </source>
</reference>
<comment type="caution">
    <text evidence="1">The sequence shown here is derived from an EMBL/GenBank/DDBJ whole genome shotgun (WGS) entry which is preliminary data.</text>
</comment>
<protein>
    <recommendedName>
        <fullName evidence="3">YopX protein domain-containing protein</fullName>
    </recommendedName>
</protein>
<sequence length="114" mass="12912">MEKTRLVKPGTATEEAQFAYEVSIVNLVTGQTRQPAGEEKQQMDGYMLVKETPSPDGQYRFIQKWKNKYTADNFVENRQTGEIIQIQGDNYLELGGWLNDETYILAAGSMEGRG</sequence>
<organism evidence="1 2">
    <name type="scientific">Paenibacillus phoenicis</name>
    <dbReference type="NCBI Taxonomy" id="554117"/>
    <lineage>
        <taxon>Bacteria</taxon>
        <taxon>Bacillati</taxon>
        <taxon>Bacillota</taxon>
        <taxon>Bacilli</taxon>
        <taxon>Bacillales</taxon>
        <taxon>Paenibacillaceae</taxon>
        <taxon>Paenibacillus</taxon>
    </lineage>
</organism>
<proteinExistence type="predicted"/>
<gene>
    <name evidence="1" type="ORF">U9M73_04045</name>
</gene>
<dbReference type="EMBL" id="JAYERP010000001">
    <property type="protein sequence ID" value="MEA3569163.1"/>
    <property type="molecule type" value="Genomic_DNA"/>
</dbReference>
<accession>A0ABU5PGT7</accession>
<evidence type="ECO:0000313" key="1">
    <source>
        <dbReference type="EMBL" id="MEA3569163.1"/>
    </source>
</evidence>
<keyword evidence="2" id="KW-1185">Reference proteome</keyword>
<name>A0ABU5PGT7_9BACL</name>